<feature type="compositionally biased region" description="Low complexity" evidence="1">
    <location>
        <begin position="86"/>
        <end position="97"/>
    </location>
</feature>
<organism evidence="2 3">
    <name type="scientific">Liparis tanakae</name>
    <name type="common">Tanaka's snailfish</name>
    <dbReference type="NCBI Taxonomy" id="230148"/>
    <lineage>
        <taxon>Eukaryota</taxon>
        <taxon>Metazoa</taxon>
        <taxon>Chordata</taxon>
        <taxon>Craniata</taxon>
        <taxon>Vertebrata</taxon>
        <taxon>Euteleostomi</taxon>
        <taxon>Actinopterygii</taxon>
        <taxon>Neopterygii</taxon>
        <taxon>Teleostei</taxon>
        <taxon>Neoteleostei</taxon>
        <taxon>Acanthomorphata</taxon>
        <taxon>Eupercaria</taxon>
        <taxon>Perciformes</taxon>
        <taxon>Cottioidei</taxon>
        <taxon>Cottales</taxon>
        <taxon>Liparidae</taxon>
        <taxon>Liparis</taxon>
    </lineage>
</organism>
<name>A0A4Z2J0M2_9TELE</name>
<dbReference type="EMBL" id="SRLO01000030">
    <property type="protein sequence ID" value="TNN83875.1"/>
    <property type="molecule type" value="Genomic_DNA"/>
</dbReference>
<evidence type="ECO:0000256" key="1">
    <source>
        <dbReference type="SAM" id="MobiDB-lite"/>
    </source>
</evidence>
<feature type="compositionally biased region" description="Basic and acidic residues" evidence="1">
    <location>
        <begin position="1"/>
        <end position="10"/>
    </location>
</feature>
<feature type="region of interest" description="Disordered" evidence="1">
    <location>
        <begin position="1"/>
        <end position="23"/>
    </location>
</feature>
<sequence>MYTDGIERPNQRVPQHSSTTVPAEEEYSFFLTSRKPGLSLSTCRKVGAKQAPMNMSRRLGQAVPSCLNTRVSSKVGTTLASYMMRSSRLQPLSSSRSTYRTQPRRPQGSHAASRRTSRAILRVSFSGTSTEEQWSVVFLARDRQFSNILASC</sequence>
<dbReference type="AlphaFoldDB" id="A0A4Z2J0M2"/>
<feature type="compositionally biased region" description="Polar residues" evidence="1">
    <location>
        <begin position="12"/>
        <end position="21"/>
    </location>
</feature>
<keyword evidence="3" id="KW-1185">Reference proteome</keyword>
<comment type="caution">
    <text evidence="2">The sequence shown here is derived from an EMBL/GenBank/DDBJ whole genome shotgun (WGS) entry which is preliminary data.</text>
</comment>
<evidence type="ECO:0000313" key="2">
    <source>
        <dbReference type="EMBL" id="TNN83875.1"/>
    </source>
</evidence>
<feature type="region of interest" description="Disordered" evidence="1">
    <location>
        <begin position="86"/>
        <end position="116"/>
    </location>
</feature>
<proteinExistence type="predicted"/>
<dbReference type="Proteomes" id="UP000314294">
    <property type="component" value="Unassembled WGS sequence"/>
</dbReference>
<gene>
    <name evidence="2" type="ORF">EYF80_005746</name>
</gene>
<protein>
    <submittedName>
        <fullName evidence="2">Uncharacterized protein</fullName>
    </submittedName>
</protein>
<accession>A0A4Z2J0M2</accession>
<evidence type="ECO:0000313" key="3">
    <source>
        <dbReference type="Proteomes" id="UP000314294"/>
    </source>
</evidence>
<reference evidence="2 3" key="1">
    <citation type="submission" date="2019-03" db="EMBL/GenBank/DDBJ databases">
        <title>First draft genome of Liparis tanakae, snailfish: a comprehensive survey of snailfish specific genes.</title>
        <authorList>
            <person name="Kim W."/>
            <person name="Song I."/>
            <person name="Jeong J.-H."/>
            <person name="Kim D."/>
            <person name="Kim S."/>
            <person name="Ryu S."/>
            <person name="Song J.Y."/>
            <person name="Lee S.K."/>
        </authorList>
    </citation>
    <scope>NUCLEOTIDE SEQUENCE [LARGE SCALE GENOMIC DNA]</scope>
    <source>
        <tissue evidence="2">Muscle</tissue>
    </source>
</reference>